<keyword evidence="3" id="KW-0689">Ribosomal protein</keyword>
<reference evidence="3 4" key="1">
    <citation type="submission" date="2019-02" db="EMBL/GenBank/DDBJ databases">
        <title>Deep-cultivation of Planctomycetes and their phenomic and genomic characterization uncovers novel biology.</title>
        <authorList>
            <person name="Wiegand S."/>
            <person name="Jogler M."/>
            <person name="Boedeker C."/>
            <person name="Pinto D."/>
            <person name="Vollmers J."/>
            <person name="Rivas-Marin E."/>
            <person name="Kohn T."/>
            <person name="Peeters S.H."/>
            <person name="Heuer A."/>
            <person name="Rast P."/>
            <person name="Oberbeckmann S."/>
            <person name="Bunk B."/>
            <person name="Jeske O."/>
            <person name="Meyerdierks A."/>
            <person name="Storesund J.E."/>
            <person name="Kallscheuer N."/>
            <person name="Luecker S."/>
            <person name="Lage O.M."/>
            <person name="Pohl T."/>
            <person name="Merkel B.J."/>
            <person name="Hornburger P."/>
            <person name="Mueller R.-W."/>
            <person name="Bruemmer F."/>
            <person name="Labrenz M."/>
            <person name="Spormann A.M."/>
            <person name="Op Den Camp H."/>
            <person name="Overmann J."/>
            <person name="Amann R."/>
            <person name="Jetten M.S.M."/>
            <person name="Mascher T."/>
            <person name="Medema M.H."/>
            <person name="Devos D.P."/>
            <person name="Kaster A.-K."/>
            <person name="Ovreas L."/>
            <person name="Rohde M."/>
            <person name="Galperin M.Y."/>
            <person name="Jogler C."/>
        </authorList>
    </citation>
    <scope>NUCLEOTIDE SEQUENCE [LARGE SCALE GENOMIC DNA]</scope>
    <source>
        <strain evidence="3 4">Pan14r</strain>
    </source>
</reference>
<keyword evidence="4" id="KW-1185">Reference proteome</keyword>
<sequence>MSLLLTILRAAHCRSTHHFFALDALPLVQTAAGRRLAGWLLKHHGRYLTGAKDPDTRFRDFQNHVVHVEDGYWGGAPRVAHQWYDRMFRYVRDGRYSDAAHAAGVISHYFTDPIQPLHTAQTAREKVLHRPIEWSITLSYDDIYRRWLRDESRVVFQLSEGPQWLGEAILHAAKFAHRRYNTLVDSYRLDLGAKDPPAGLDDPTRDVLADLFGIAITGWARALERMALETELALGQPIPKANLSLSAVMAAIQTPAKWWIKRIADRDEQDAVSALISEFTRTGQVLENLPAEIDIVDRVMRIRRDEQIWKQRRIAQAESKQTAVAIDETTTTESAKSSAGQSAAEPSTIPFPAHRLESNDATRPVDSDHTVAAEQADRRPREVSENSRPSLHAGDDLVDAPSIGPKTAHRFAEIGVQTVAQFLAKSPEELAGRLATRWMTADTIRTWQHQASLMCEMPKMLAREIQLLVGAGYVTMRDIAGADASELHQEIEAFAATSAGRRYLRGGSPPSIQRVIQWTQLPQKPRRRAA</sequence>
<dbReference type="RefSeq" id="WP_146440836.1">
    <property type="nucleotide sequence ID" value="NZ_SJPL01000002.1"/>
</dbReference>
<evidence type="ECO:0000313" key="3">
    <source>
        <dbReference type="EMBL" id="TWT65506.1"/>
    </source>
</evidence>
<feature type="compositionally biased region" description="Basic and acidic residues" evidence="1">
    <location>
        <begin position="354"/>
        <end position="385"/>
    </location>
</feature>
<dbReference type="OrthoDB" id="268732at2"/>
<dbReference type="PANTHER" id="PTHR31294">
    <property type="match status" value="1"/>
</dbReference>
<accession>A0A5C5XQM6</accession>
<dbReference type="SUPFAM" id="SSF48537">
    <property type="entry name" value="Phospholipase C/P1 nuclease"/>
    <property type="match status" value="1"/>
</dbReference>
<evidence type="ECO:0000313" key="4">
    <source>
        <dbReference type="Proteomes" id="UP000317238"/>
    </source>
</evidence>
<gene>
    <name evidence="3" type="primary">rplU_2</name>
    <name evidence="3" type="ORF">Pan14r_50520</name>
</gene>
<feature type="domain" description="DUF4332" evidence="2">
    <location>
        <begin position="401"/>
        <end position="520"/>
    </location>
</feature>
<dbReference type="PANTHER" id="PTHR31294:SF8">
    <property type="entry name" value="KERATIN-ASSOCIATED PROTEIN 21-1-RELATED"/>
    <property type="match status" value="1"/>
</dbReference>
<comment type="caution">
    <text evidence="3">The sequence shown here is derived from an EMBL/GenBank/DDBJ whole genome shotgun (WGS) entry which is preliminary data.</text>
</comment>
<dbReference type="InterPro" id="IPR008947">
    <property type="entry name" value="PLipase_C/P1_nuclease_dom_sf"/>
</dbReference>
<evidence type="ECO:0000256" key="1">
    <source>
        <dbReference type="SAM" id="MobiDB-lite"/>
    </source>
</evidence>
<dbReference type="EMBL" id="SJPL01000002">
    <property type="protein sequence ID" value="TWT65506.1"/>
    <property type="molecule type" value="Genomic_DNA"/>
</dbReference>
<dbReference type="AlphaFoldDB" id="A0A5C5XQM6"/>
<dbReference type="GO" id="GO:0005840">
    <property type="term" value="C:ribosome"/>
    <property type="evidence" value="ECO:0007669"/>
    <property type="project" value="UniProtKB-KW"/>
</dbReference>
<dbReference type="Gene3D" id="1.10.575.10">
    <property type="entry name" value="P1 Nuclease"/>
    <property type="match status" value="1"/>
</dbReference>
<proteinExistence type="predicted"/>
<feature type="region of interest" description="Disordered" evidence="1">
    <location>
        <begin position="319"/>
        <end position="401"/>
    </location>
</feature>
<dbReference type="GO" id="GO:0016788">
    <property type="term" value="F:hydrolase activity, acting on ester bonds"/>
    <property type="evidence" value="ECO:0007669"/>
    <property type="project" value="InterPro"/>
</dbReference>
<dbReference type="Proteomes" id="UP000317238">
    <property type="component" value="Unassembled WGS sequence"/>
</dbReference>
<dbReference type="InterPro" id="IPR025567">
    <property type="entry name" value="DUF4332"/>
</dbReference>
<feature type="compositionally biased region" description="Polar residues" evidence="1">
    <location>
        <begin position="334"/>
        <end position="345"/>
    </location>
</feature>
<dbReference type="CDD" id="cd10981">
    <property type="entry name" value="ZnPC_S1P1"/>
    <property type="match status" value="1"/>
</dbReference>
<name>A0A5C5XQM6_9PLAN</name>
<dbReference type="Gene3D" id="1.10.150.20">
    <property type="entry name" value="5' to 3' exonuclease, C-terminal subdomain"/>
    <property type="match status" value="1"/>
</dbReference>
<protein>
    <submittedName>
        <fullName evidence="3">50S ribosomal protein L21</fullName>
    </submittedName>
</protein>
<keyword evidence="3" id="KW-0687">Ribonucleoprotein</keyword>
<organism evidence="3 4">
    <name type="scientific">Crateriforma conspicua</name>
    <dbReference type="NCBI Taxonomy" id="2527996"/>
    <lineage>
        <taxon>Bacteria</taxon>
        <taxon>Pseudomonadati</taxon>
        <taxon>Planctomycetota</taxon>
        <taxon>Planctomycetia</taxon>
        <taxon>Planctomycetales</taxon>
        <taxon>Planctomycetaceae</taxon>
        <taxon>Crateriforma</taxon>
    </lineage>
</organism>
<dbReference type="Pfam" id="PF14229">
    <property type="entry name" value="DUF4332"/>
    <property type="match status" value="1"/>
</dbReference>
<evidence type="ECO:0000259" key="2">
    <source>
        <dbReference type="Pfam" id="PF14229"/>
    </source>
</evidence>